<keyword evidence="18" id="KW-1185">Reference proteome</keyword>
<comment type="caution">
    <text evidence="17">The sequence shown here is derived from an EMBL/GenBank/DDBJ whole genome shotgun (WGS) entry which is preliminary data.</text>
</comment>
<keyword evidence="7" id="KW-0560">Oxidoreductase</keyword>
<keyword evidence="11" id="KW-0119">Carbohydrate metabolism</keyword>
<keyword evidence="8" id="KW-0186">Copper</keyword>
<dbReference type="InterPro" id="IPR005103">
    <property type="entry name" value="AA9_LPMO"/>
</dbReference>
<keyword evidence="5" id="KW-0732">Signal</keyword>
<organism evidence="17 18">
    <name type="scientific">Clohesyomyces aquaticus</name>
    <dbReference type="NCBI Taxonomy" id="1231657"/>
    <lineage>
        <taxon>Eukaryota</taxon>
        <taxon>Fungi</taxon>
        <taxon>Dikarya</taxon>
        <taxon>Ascomycota</taxon>
        <taxon>Pezizomycotina</taxon>
        <taxon>Dothideomycetes</taxon>
        <taxon>Pleosporomycetidae</taxon>
        <taxon>Pleosporales</taxon>
        <taxon>Lindgomycetaceae</taxon>
        <taxon>Clohesyomyces</taxon>
    </lineage>
</organism>
<evidence type="ECO:0000259" key="16">
    <source>
        <dbReference type="Pfam" id="PF03443"/>
    </source>
</evidence>
<keyword evidence="6" id="KW-0136">Cellulose degradation</keyword>
<keyword evidence="9" id="KW-0503">Monooxygenase</keyword>
<dbReference type="GO" id="GO:0046872">
    <property type="term" value="F:metal ion binding"/>
    <property type="evidence" value="ECO:0007669"/>
    <property type="project" value="UniProtKB-KW"/>
</dbReference>
<feature type="domain" description="Auxiliary Activity family 9 catalytic" evidence="16">
    <location>
        <begin position="6"/>
        <end position="129"/>
    </location>
</feature>
<dbReference type="PANTHER" id="PTHR33353">
    <property type="entry name" value="PUTATIVE (AFU_ORTHOLOGUE AFUA_1G12560)-RELATED"/>
    <property type="match status" value="1"/>
</dbReference>
<keyword evidence="3" id="KW-0964">Secreted</keyword>
<dbReference type="Pfam" id="PF03443">
    <property type="entry name" value="AA9"/>
    <property type="match status" value="1"/>
</dbReference>
<evidence type="ECO:0000313" key="17">
    <source>
        <dbReference type="EMBL" id="ORY04569.1"/>
    </source>
</evidence>
<proteinExistence type="inferred from homology"/>
<evidence type="ECO:0000256" key="10">
    <source>
        <dbReference type="ARBA" id="ARBA00023157"/>
    </source>
</evidence>
<dbReference type="EMBL" id="MCFA01000134">
    <property type="protein sequence ID" value="ORY04569.1"/>
    <property type="molecule type" value="Genomic_DNA"/>
</dbReference>
<dbReference type="GO" id="GO:0005576">
    <property type="term" value="C:extracellular region"/>
    <property type="evidence" value="ECO:0007669"/>
    <property type="project" value="UniProtKB-SubCell"/>
</dbReference>
<comment type="cofactor">
    <cofactor evidence="1">
        <name>Cu(2+)</name>
        <dbReference type="ChEBI" id="CHEBI:29036"/>
    </cofactor>
</comment>
<evidence type="ECO:0000256" key="11">
    <source>
        <dbReference type="ARBA" id="ARBA00023277"/>
    </source>
</evidence>
<keyword evidence="10" id="KW-1015">Disulfide bond</keyword>
<dbReference type="InterPro" id="IPR049892">
    <property type="entry name" value="AA9"/>
</dbReference>
<dbReference type="GO" id="GO:0030245">
    <property type="term" value="P:cellulose catabolic process"/>
    <property type="evidence" value="ECO:0007669"/>
    <property type="project" value="UniProtKB-KW"/>
</dbReference>
<evidence type="ECO:0000256" key="1">
    <source>
        <dbReference type="ARBA" id="ARBA00001973"/>
    </source>
</evidence>
<evidence type="ECO:0000256" key="6">
    <source>
        <dbReference type="ARBA" id="ARBA00023001"/>
    </source>
</evidence>
<evidence type="ECO:0000256" key="2">
    <source>
        <dbReference type="ARBA" id="ARBA00004613"/>
    </source>
</evidence>
<dbReference type="GO" id="GO:0004497">
    <property type="term" value="F:monooxygenase activity"/>
    <property type="evidence" value="ECO:0007669"/>
    <property type="project" value="UniProtKB-KW"/>
</dbReference>
<dbReference type="Proteomes" id="UP000193144">
    <property type="component" value="Unassembled WGS sequence"/>
</dbReference>
<reference evidence="17 18" key="1">
    <citation type="submission" date="2016-07" db="EMBL/GenBank/DDBJ databases">
        <title>Pervasive Adenine N6-methylation of Active Genes in Fungi.</title>
        <authorList>
            <consortium name="DOE Joint Genome Institute"/>
            <person name="Mondo S.J."/>
            <person name="Dannebaum R.O."/>
            <person name="Kuo R.C."/>
            <person name="Labutti K."/>
            <person name="Haridas S."/>
            <person name="Kuo A."/>
            <person name="Salamov A."/>
            <person name="Ahrendt S.R."/>
            <person name="Lipzen A."/>
            <person name="Sullivan W."/>
            <person name="Andreopoulos W.B."/>
            <person name="Clum A."/>
            <person name="Lindquist E."/>
            <person name="Daum C."/>
            <person name="Ramamoorthy G.K."/>
            <person name="Gryganskyi A."/>
            <person name="Culley D."/>
            <person name="Magnuson J.K."/>
            <person name="James T.Y."/>
            <person name="O'Malley M.A."/>
            <person name="Stajich J.E."/>
            <person name="Spatafora J.W."/>
            <person name="Visel A."/>
            <person name="Grigoriev I.V."/>
        </authorList>
    </citation>
    <scope>NUCLEOTIDE SEQUENCE [LARGE SCALE GENOMIC DNA]</scope>
    <source>
        <strain evidence="17 18">CBS 115471</strain>
    </source>
</reference>
<dbReference type="OrthoDB" id="6038816at2759"/>
<evidence type="ECO:0000256" key="5">
    <source>
        <dbReference type="ARBA" id="ARBA00022729"/>
    </source>
</evidence>
<feature type="non-terminal residue" evidence="17">
    <location>
        <position position="130"/>
    </location>
</feature>
<dbReference type="PANTHER" id="PTHR33353:SF10">
    <property type="entry name" value="ENDO-BETA-1,4-GLUCANASE D"/>
    <property type="match status" value="1"/>
</dbReference>
<evidence type="ECO:0000256" key="13">
    <source>
        <dbReference type="ARBA" id="ARBA00044502"/>
    </source>
</evidence>
<name>A0A1Y1Z2Y4_9PLEO</name>
<evidence type="ECO:0000256" key="9">
    <source>
        <dbReference type="ARBA" id="ARBA00023033"/>
    </source>
</evidence>
<evidence type="ECO:0000256" key="14">
    <source>
        <dbReference type="ARBA" id="ARBA00045077"/>
    </source>
</evidence>
<protein>
    <recommendedName>
        <fullName evidence="15">lytic cellulose monooxygenase (C4-dehydrogenating)</fullName>
        <ecNumber evidence="15">1.14.99.56</ecNumber>
    </recommendedName>
</protein>
<evidence type="ECO:0000256" key="7">
    <source>
        <dbReference type="ARBA" id="ARBA00023002"/>
    </source>
</evidence>
<evidence type="ECO:0000256" key="4">
    <source>
        <dbReference type="ARBA" id="ARBA00022723"/>
    </source>
</evidence>
<keyword evidence="12" id="KW-0624">Polysaccharide degradation</keyword>
<comment type="subcellular location">
    <subcellularLocation>
        <location evidence="2">Secreted</location>
    </subcellularLocation>
</comment>
<feature type="non-terminal residue" evidence="17">
    <location>
        <position position="1"/>
    </location>
</feature>
<gene>
    <name evidence="17" type="ORF">BCR34DRAFT_469656</name>
</gene>
<dbReference type="EC" id="1.14.99.56" evidence="15"/>
<sequence>SSQDLFNRLIVNNTVSKEFQYIRDVSGNAGTYDSLWLKAFPIFGTTDANLTCGRGSFPVHNAATIETATIVAGSSVGFMVSPPFFEGDAQQPIYHDGPGQVFLSRLSAELSDLNSYDGRGDFFKIAYAGP</sequence>
<evidence type="ECO:0000256" key="15">
    <source>
        <dbReference type="ARBA" id="ARBA00047174"/>
    </source>
</evidence>
<dbReference type="Gene3D" id="2.70.50.70">
    <property type="match status" value="1"/>
</dbReference>
<evidence type="ECO:0000256" key="12">
    <source>
        <dbReference type="ARBA" id="ARBA00023326"/>
    </source>
</evidence>
<accession>A0A1Y1Z2Y4</accession>
<comment type="similarity">
    <text evidence="13">Belongs to the polysaccharide monooxygenase AA9 family.</text>
</comment>
<keyword evidence="4" id="KW-0479">Metal-binding</keyword>
<evidence type="ECO:0000313" key="18">
    <source>
        <dbReference type="Proteomes" id="UP000193144"/>
    </source>
</evidence>
<evidence type="ECO:0000256" key="3">
    <source>
        <dbReference type="ARBA" id="ARBA00022525"/>
    </source>
</evidence>
<comment type="catalytic activity">
    <reaction evidence="14">
        <text>[(1-&gt;4)-beta-D-glucosyl]n+m + reduced acceptor + O2 = 4-dehydro-beta-D-glucosyl-[(1-&gt;4)-beta-D-glucosyl]n-1 + [(1-&gt;4)-beta-D-glucosyl]m + acceptor + H2O.</text>
        <dbReference type="EC" id="1.14.99.56"/>
    </reaction>
</comment>
<evidence type="ECO:0000256" key="8">
    <source>
        <dbReference type="ARBA" id="ARBA00023008"/>
    </source>
</evidence>
<dbReference type="AlphaFoldDB" id="A0A1Y1Z2Y4"/>